<name>A0A6A5BHI0_NAEFO</name>
<dbReference type="GeneID" id="68115410"/>
<dbReference type="VEuPathDB" id="AmoebaDB:NF0003470"/>
<dbReference type="EMBL" id="VFQX01000060">
    <property type="protein sequence ID" value="KAF0973488.1"/>
    <property type="molecule type" value="Genomic_DNA"/>
</dbReference>
<proteinExistence type="predicted"/>
<keyword evidence="2" id="KW-1185">Reference proteome</keyword>
<dbReference type="AlphaFoldDB" id="A0A6A5BHI0"/>
<dbReference type="VEuPathDB" id="AmoebaDB:NfTy_091490"/>
<organism evidence="1 2">
    <name type="scientific">Naegleria fowleri</name>
    <name type="common">Brain eating amoeba</name>
    <dbReference type="NCBI Taxonomy" id="5763"/>
    <lineage>
        <taxon>Eukaryota</taxon>
        <taxon>Discoba</taxon>
        <taxon>Heterolobosea</taxon>
        <taxon>Tetramitia</taxon>
        <taxon>Eutetramitia</taxon>
        <taxon>Vahlkampfiidae</taxon>
        <taxon>Naegleria</taxon>
    </lineage>
</organism>
<gene>
    <name evidence="1" type="ORF">FDP41_008192</name>
</gene>
<comment type="caution">
    <text evidence="1">The sequence shown here is derived from an EMBL/GenBank/DDBJ whole genome shotgun (WGS) entry which is preliminary data.</text>
</comment>
<accession>A0A6A5BHI0</accession>
<dbReference type="Proteomes" id="UP000444721">
    <property type="component" value="Unassembled WGS sequence"/>
</dbReference>
<evidence type="ECO:0000313" key="1">
    <source>
        <dbReference type="EMBL" id="KAF0973488.1"/>
    </source>
</evidence>
<dbReference type="RefSeq" id="XP_044558201.1">
    <property type="nucleotide sequence ID" value="XM_044712019.1"/>
</dbReference>
<protein>
    <submittedName>
        <fullName evidence="1">Uncharacterized protein</fullName>
    </submittedName>
</protein>
<dbReference type="OrthoDB" id="10258358at2759"/>
<dbReference type="VEuPathDB" id="AmoebaDB:FDP41_008192"/>
<evidence type="ECO:0000313" key="2">
    <source>
        <dbReference type="Proteomes" id="UP000444721"/>
    </source>
</evidence>
<sequence length="442" mass="50582">MKRTTPSILQQFRSSFSSIHPHYKRNHRCNVNHIVGVTTRNYRPLKPNNFNLIHLNFYQTRNITSYLWSKIGDNLQKQITEWISAIQKEDQHFSQPQPLLLPLNFENQKLSQRNDPKNQEITIYIKGFLASHTSTSNLLKQFKSGEHKYAMSADESHFQSWKNSHEILCLSESHRWSSHAKCWQWESGKLPHQFDLNALNSELLFKKDMATSVSTTTPITTDGISNNSVDTNFNPLSFTPVPIATLTFAGLNILNAVRKSKYLFSAASLTALPAMLLTDVALSLAMAYYEFQKANENAKEYAIELSKELHLLKAQYGKVRVVAHSLGCKHLIEALKLMPVELRPDEVHLCAPAISEEEAQEILVQGVSTKNTFHYYSPNDYLLSYIFPIVSSSKRQALGVHEMKSLHLYANTRSLKVCEHFDGIWVHNMYGQNFYKFAISAQ</sequence>
<reference evidence="1 2" key="1">
    <citation type="journal article" date="2019" name="Sci. Rep.">
        <title>Nanopore sequencing improves the draft genome of the human pathogenic amoeba Naegleria fowleri.</title>
        <authorList>
            <person name="Liechti N."/>
            <person name="Schurch N."/>
            <person name="Bruggmann R."/>
            <person name="Wittwer M."/>
        </authorList>
    </citation>
    <scope>NUCLEOTIDE SEQUENCE [LARGE SCALE GENOMIC DNA]</scope>
    <source>
        <strain evidence="1 2">ATCC 30894</strain>
    </source>
</reference>